<feature type="transmembrane region" description="Helical" evidence="2">
    <location>
        <begin position="189"/>
        <end position="213"/>
    </location>
</feature>
<keyword evidence="2" id="KW-0812">Transmembrane</keyword>
<proteinExistence type="predicted"/>
<dbReference type="EMBL" id="ML987191">
    <property type="protein sequence ID" value="KAF2253356.1"/>
    <property type="molecule type" value="Genomic_DNA"/>
</dbReference>
<feature type="transmembrane region" description="Helical" evidence="2">
    <location>
        <begin position="353"/>
        <end position="374"/>
    </location>
</feature>
<accession>A0A6A6ISH1</accession>
<evidence type="ECO:0000313" key="5">
    <source>
        <dbReference type="Proteomes" id="UP000800094"/>
    </source>
</evidence>
<keyword evidence="3" id="KW-0732">Signal</keyword>
<feature type="region of interest" description="Disordered" evidence="1">
    <location>
        <begin position="275"/>
        <end position="306"/>
    </location>
</feature>
<organism evidence="4 5">
    <name type="scientific">Trematosphaeria pertusa</name>
    <dbReference type="NCBI Taxonomy" id="390896"/>
    <lineage>
        <taxon>Eukaryota</taxon>
        <taxon>Fungi</taxon>
        <taxon>Dikarya</taxon>
        <taxon>Ascomycota</taxon>
        <taxon>Pezizomycotina</taxon>
        <taxon>Dothideomycetes</taxon>
        <taxon>Pleosporomycetidae</taxon>
        <taxon>Pleosporales</taxon>
        <taxon>Massarineae</taxon>
        <taxon>Trematosphaeriaceae</taxon>
        <taxon>Trematosphaeria</taxon>
    </lineage>
</organism>
<evidence type="ECO:0000256" key="2">
    <source>
        <dbReference type="SAM" id="Phobius"/>
    </source>
</evidence>
<evidence type="ECO:0008006" key="6">
    <source>
        <dbReference type="Google" id="ProtNLM"/>
    </source>
</evidence>
<protein>
    <recommendedName>
        <fullName evidence="6">TRP C-terminal domain-containing protein</fullName>
    </recommendedName>
</protein>
<dbReference type="RefSeq" id="XP_033688360.1">
    <property type="nucleotide sequence ID" value="XM_033834709.1"/>
</dbReference>
<keyword evidence="5" id="KW-1185">Reference proteome</keyword>
<evidence type="ECO:0000256" key="3">
    <source>
        <dbReference type="SAM" id="SignalP"/>
    </source>
</evidence>
<dbReference type="AlphaFoldDB" id="A0A6A6ISH1"/>
<dbReference type="GeneID" id="54588039"/>
<evidence type="ECO:0000256" key="1">
    <source>
        <dbReference type="SAM" id="MobiDB-lite"/>
    </source>
</evidence>
<keyword evidence="2" id="KW-0472">Membrane</keyword>
<feature type="signal peptide" evidence="3">
    <location>
        <begin position="1"/>
        <end position="20"/>
    </location>
</feature>
<evidence type="ECO:0000313" key="4">
    <source>
        <dbReference type="EMBL" id="KAF2253356.1"/>
    </source>
</evidence>
<name>A0A6A6ISH1_9PLEO</name>
<sequence>MAKLLLCFFAVISLLQCAGALPPYDYEGFALKGTRENASFFELPEHPLKFQSFYPQLAEVLHEASTGPCLVSLQAYEGNLTARRELTKYGGVGNYCYLQNDCILSSIYPSTQANMAAASVLLGLTPTILANFGPAIPEIALLSSRRPLLSLLLSMGAPATYPSRFLLFDNPVHLLRRPERPSILKISRMPLRFAIAISFFQYVLAIVAITNLITTSLDLGQKTVVSWRCSVSWLPLMWAMTPIVCHAPAVLSFEVYRRKVKSRRCSDKVEMEQDTNMLHSAKDSTEDPLPFHQTSDNTNARSRQPRSQPYLLRRAVRSEFTISANADTIPIAKESAAVHPGAWSIIFQDIASLFGILQVIFGTAVFSSLSYIGVEDATVLLLRYATSAFCCRLIMYLELEGMILVARDKEGKTSSNEN</sequence>
<feature type="transmembrane region" description="Helical" evidence="2">
    <location>
        <begin position="380"/>
        <end position="399"/>
    </location>
</feature>
<keyword evidence="2" id="KW-1133">Transmembrane helix</keyword>
<dbReference type="OrthoDB" id="3009728at2759"/>
<feature type="compositionally biased region" description="Polar residues" evidence="1">
    <location>
        <begin position="292"/>
        <end position="306"/>
    </location>
</feature>
<reference evidence="4" key="1">
    <citation type="journal article" date="2020" name="Stud. Mycol.">
        <title>101 Dothideomycetes genomes: a test case for predicting lifestyles and emergence of pathogens.</title>
        <authorList>
            <person name="Haridas S."/>
            <person name="Albert R."/>
            <person name="Binder M."/>
            <person name="Bloem J."/>
            <person name="Labutti K."/>
            <person name="Salamov A."/>
            <person name="Andreopoulos B."/>
            <person name="Baker S."/>
            <person name="Barry K."/>
            <person name="Bills G."/>
            <person name="Bluhm B."/>
            <person name="Cannon C."/>
            <person name="Castanera R."/>
            <person name="Culley D."/>
            <person name="Daum C."/>
            <person name="Ezra D."/>
            <person name="Gonzalez J."/>
            <person name="Henrissat B."/>
            <person name="Kuo A."/>
            <person name="Liang C."/>
            <person name="Lipzen A."/>
            <person name="Lutzoni F."/>
            <person name="Magnuson J."/>
            <person name="Mondo S."/>
            <person name="Nolan M."/>
            <person name="Ohm R."/>
            <person name="Pangilinan J."/>
            <person name="Park H.-J."/>
            <person name="Ramirez L."/>
            <person name="Alfaro M."/>
            <person name="Sun H."/>
            <person name="Tritt A."/>
            <person name="Yoshinaga Y."/>
            <person name="Zwiers L.-H."/>
            <person name="Turgeon B."/>
            <person name="Goodwin S."/>
            <person name="Spatafora J."/>
            <person name="Crous P."/>
            <person name="Grigoriev I."/>
        </authorList>
    </citation>
    <scope>NUCLEOTIDE SEQUENCE</scope>
    <source>
        <strain evidence="4">CBS 122368</strain>
    </source>
</reference>
<feature type="transmembrane region" description="Helical" evidence="2">
    <location>
        <begin position="233"/>
        <end position="256"/>
    </location>
</feature>
<feature type="chain" id="PRO_5025605785" description="TRP C-terminal domain-containing protein" evidence="3">
    <location>
        <begin position="21"/>
        <end position="418"/>
    </location>
</feature>
<dbReference type="Proteomes" id="UP000800094">
    <property type="component" value="Unassembled WGS sequence"/>
</dbReference>
<gene>
    <name evidence="4" type="ORF">BU26DRAFT_588239</name>
</gene>